<dbReference type="InterPro" id="IPR036249">
    <property type="entry name" value="Thioredoxin-like_sf"/>
</dbReference>
<dbReference type="Proteomes" id="UP001152523">
    <property type="component" value="Unassembled WGS sequence"/>
</dbReference>
<dbReference type="InterPro" id="IPR044253">
    <property type="entry name" value="WCRKC1/2"/>
</dbReference>
<dbReference type="Gene3D" id="3.40.30.10">
    <property type="entry name" value="Glutaredoxin"/>
    <property type="match status" value="1"/>
</dbReference>
<reference evidence="5" key="1">
    <citation type="submission" date="2022-07" db="EMBL/GenBank/DDBJ databases">
        <authorList>
            <person name="Macas J."/>
            <person name="Novak P."/>
            <person name="Neumann P."/>
        </authorList>
    </citation>
    <scope>NUCLEOTIDE SEQUENCE</scope>
</reference>
<dbReference type="InterPro" id="IPR013766">
    <property type="entry name" value="Thioredoxin_domain"/>
</dbReference>
<evidence type="ECO:0000256" key="1">
    <source>
        <dbReference type="ARBA" id="ARBA00022982"/>
    </source>
</evidence>
<accession>A0AAV0FSN0</accession>
<keyword evidence="1" id="KW-0249">Electron transport</keyword>
<evidence type="ECO:0000259" key="4">
    <source>
        <dbReference type="PROSITE" id="PS51352"/>
    </source>
</evidence>
<dbReference type="Pfam" id="PF00085">
    <property type="entry name" value="Thioredoxin"/>
    <property type="match status" value="1"/>
</dbReference>
<organism evidence="5 6">
    <name type="scientific">Cuscuta epithymum</name>
    <dbReference type="NCBI Taxonomy" id="186058"/>
    <lineage>
        <taxon>Eukaryota</taxon>
        <taxon>Viridiplantae</taxon>
        <taxon>Streptophyta</taxon>
        <taxon>Embryophyta</taxon>
        <taxon>Tracheophyta</taxon>
        <taxon>Spermatophyta</taxon>
        <taxon>Magnoliopsida</taxon>
        <taxon>eudicotyledons</taxon>
        <taxon>Gunneridae</taxon>
        <taxon>Pentapetalae</taxon>
        <taxon>asterids</taxon>
        <taxon>lamiids</taxon>
        <taxon>Solanales</taxon>
        <taxon>Convolvulaceae</taxon>
        <taxon>Cuscuteae</taxon>
        <taxon>Cuscuta</taxon>
        <taxon>Cuscuta subgen. Cuscuta</taxon>
    </lineage>
</organism>
<evidence type="ECO:0000256" key="2">
    <source>
        <dbReference type="ARBA" id="ARBA00023157"/>
    </source>
</evidence>
<keyword evidence="2" id="KW-1015">Disulfide bond</keyword>
<dbReference type="GO" id="GO:0009570">
    <property type="term" value="C:chloroplast stroma"/>
    <property type="evidence" value="ECO:0007669"/>
    <property type="project" value="InterPro"/>
</dbReference>
<sequence>MSTLAPNPQIPYRNFHHKKQQLWGIVGCLSSHNSHGIGDKERGKWKKVKNMELRIGGSWSDMFSPSSMEMQPIEDCEQLDQILAQAKHLSKPIIIHWMAAWCRKCIFLKPKLEKMAAEYDSKIKFYCVDVNRVPKALVNRGNISKMPTIQLWKDGEMRGEVIGGHKAWLVIEEIREMIQKFVI</sequence>
<dbReference type="AlphaFoldDB" id="A0AAV0FSN0"/>
<dbReference type="PROSITE" id="PS51352">
    <property type="entry name" value="THIOREDOXIN_2"/>
    <property type="match status" value="1"/>
</dbReference>
<dbReference type="PANTHER" id="PTHR47192:SF3">
    <property type="entry name" value="THIOREDOXIN-LIKE 3-1, CHLOROPLASTIC"/>
    <property type="match status" value="1"/>
</dbReference>
<gene>
    <name evidence="5" type="ORF">CEPIT_LOCUS36810</name>
</gene>
<dbReference type="CDD" id="cd02947">
    <property type="entry name" value="TRX_family"/>
    <property type="match status" value="1"/>
</dbReference>
<name>A0AAV0FSN0_9ASTE</name>
<dbReference type="SUPFAM" id="SSF52833">
    <property type="entry name" value="Thioredoxin-like"/>
    <property type="match status" value="1"/>
</dbReference>
<comment type="caution">
    <text evidence="5">The sequence shown here is derived from an EMBL/GenBank/DDBJ whole genome shotgun (WGS) entry which is preliminary data.</text>
</comment>
<keyword evidence="1" id="KW-0813">Transport</keyword>
<evidence type="ECO:0000256" key="3">
    <source>
        <dbReference type="ARBA" id="ARBA00023284"/>
    </source>
</evidence>
<keyword evidence="3" id="KW-0676">Redox-active center</keyword>
<evidence type="ECO:0000313" key="5">
    <source>
        <dbReference type="EMBL" id="CAH9138452.1"/>
    </source>
</evidence>
<proteinExistence type="predicted"/>
<evidence type="ECO:0000313" key="6">
    <source>
        <dbReference type="Proteomes" id="UP001152523"/>
    </source>
</evidence>
<feature type="domain" description="Thioredoxin" evidence="4">
    <location>
        <begin position="53"/>
        <end position="183"/>
    </location>
</feature>
<dbReference type="FunFam" id="3.40.30.10:FF:000245">
    <property type="entry name" value="Thioredoxin"/>
    <property type="match status" value="1"/>
</dbReference>
<protein>
    <recommendedName>
        <fullName evidence="4">Thioredoxin domain-containing protein</fullName>
    </recommendedName>
</protein>
<dbReference type="EMBL" id="CAMAPF010001009">
    <property type="protein sequence ID" value="CAH9138452.1"/>
    <property type="molecule type" value="Genomic_DNA"/>
</dbReference>
<keyword evidence="6" id="KW-1185">Reference proteome</keyword>
<dbReference type="PANTHER" id="PTHR47192">
    <property type="entry name" value="THIOREDOXIN-LIKE 3-2, CHLOROPLASTIC"/>
    <property type="match status" value="1"/>
</dbReference>